<reference evidence="2 3" key="1">
    <citation type="submission" date="2013-07" db="EMBL/GenBank/DDBJ databases">
        <authorList>
            <consortium name="DOE Joint Genome Institute"/>
            <person name="Reeve W."/>
            <person name="Huntemann M."/>
            <person name="Han J."/>
            <person name="Chen A."/>
            <person name="Kyrpides N."/>
            <person name="Mavromatis K."/>
            <person name="Markowitz V."/>
            <person name="Palaniappan K."/>
            <person name="Ivanova N."/>
            <person name="Schaumberg A."/>
            <person name="Pati A."/>
            <person name="Liolios K."/>
            <person name="Nordberg H.P."/>
            <person name="Cantor M.N."/>
            <person name="Hua S.X."/>
            <person name="Woyke T."/>
        </authorList>
    </citation>
    <scope>NUCLEOTIDE SEQUENCE [LARGE SCALE GENOMIC DNA]</scope>
    <source>
        <strain evidence="2 3">DSM 43889</strain>
    </source>
</reference>
<comment type="caution">
    <text evidence="2">The sequence shown here is derived from an EMBL/GenBank/DDBJ whole genome shotgun (WGS) entry which is preliminary data.</text>
</comment>
<dbReference type="InterPro" id="IPR029058">
    <property type="entry name" value="AB_hydrolase_fold"/>
</dbReference>
<organism evidence="2 3">
    <name type="scientific">Actinoalloteichus caeruleus DSM 43889</name>
    <dbReference type="NCBI Taxonomy" id="1120930"/>
    <lineage>
        <taxon>Bacteria</taxon>
        <taxon>Bacillati</taxon>
        <taxon>Actinomycetota</taxon>
        <taxon>Actinomycetes</taxon>
        <taxon>Pseudonocardiales</taxon>
        <taxon>Pseudonocardiaceae</taxon>
        <taxon>Actinoalloteichus</taxon>
        <taxon>Actinoalloteichus cyanogriseus</taxon>
    </lineage>
</organism>
<evidence type="ECO:0000313" key="3">
    <source>
        <dbReference type="Proteomes" id="UP000791080"/>
    </source>
</evidence>
<dbReference type="EMBL" id="AUBJ02000001">
    <property type="protein sequence ID" value="MCP2333881.1"/>
    <property type="molecule type" value="Genomic_DNA"/>
</dbReference>
<dbReference type="Gene3D" id="3.40.50.1820">
    <property type="entry name" value="alpha/beta hydrolase"/>
    <property type="match status" value="1"/>
</dbReference>
<proteinExistence type="predicted"/>
<evidence type="ECO:0000313" key="2">
    <source>
        <dbReference type="EMBL" id="MCP2333881.1"/>
    </source>
</evidence>
<evidence type="ECO:0000259" key="1">
    <source>
        <dbReference type="Pfam" id="PF00561"/>
    </source>
</evidence>
<protein>
    <submittedName>
        <fullName evidence="2">Pimeloyl-ACP methyl ester carboxylesterase</fullName>
    </submittedName>
</protein>
<dbReference type="InterPro" id="IPR050471">
    <property type="entry name" value="AB_hydrolase"/>
</dbReference>
<dbReference type="RefSeq" id="WP_051313996.1">
    <property type="nucleotide sequence ID" value="NZ_AUBJ02000001.1"/>
</dbReference>
<dbReference type="Proteomes" id="UP000791080">
    <property type="component" value="Unassembled WGS sequence"/>
</dbReference>
<dbReference type="PRINTS" id="PR00111">
    <property type="entry name" value="ABHYDROLASE"/>
</dbReference>
<dbReference type="SUPFAM" id="SSF53474">
    <property type="entry name" value="alpha/beta-Hydrolases"/>
    <property type="match status" value="1"/>
</dbReference>
<feature type="domain" description="AB hydrolase-1" evidence="1">
    <location>
        <begin position="22"/>
        <end position="149"/>
    </location>
</feature>
<dbReference type="Pfam" id="PF00561">
    <property type="entry name" value="Abhydrolase_1"/>
    <property type="match status" value="1"/>
</dbReference>
<dbReference type="PANTHER" id="PTHR43433">
    <property type="entry name" value="HYDROLASE, ALPHA/BETA FOLD FAMILY PROTEIN"/>
    <property type="match status" value="1"/>
</dbReference>
<accession>A0ABT1JQB0</accession>
<reference evidence="2 3" key="2">
    <citation type="submission" date="2022-06" db="EMBL/GenBank/DDBJ databases">
        <title>Genomic Encyclopedia of Type Strains, Phase I: the one thousand microbial genomes (KMG-I) project.</title>
        <authorList>
            <person name="Kyrpides N."/>
        </authorList>
    </citation>
    <scope>NUCLEOTIDE SEQUENCE [LARGE SCALE GENOMIC DNA]</scope>
    <source>
        <strain evidence="2 3">DSM 43889</strain>
    </source>
</reference>
<name>A0ABT1JQB0_ACTCY</name>
<gene>
    <name evidence="2" type="ORF">G443_004151</name>
</gene>
<keyword evidence="3" id="KW-1185">Reference proteome</keyword>
<dbReference type="PANTHER" id="PTHR43433:SF5">
    <property type="entry name" value="AB HYDROLASE-1 DOMAIN-CONTAINING PROTEIN"/>
    <property type="match status" value="1"/>
</dbReference>
<dbReference type="InterPro" id="IPR000073">
    <property type="entry name" value="AB_hydrolase_1"/>
</dbReference>
<sequence>MGHYARIGDVLTWYDDHGAGEPLLLLHGGLGDSRDFDGLLDDLTPHFRVLRPERRGHGRSPDAPGPTGYASMAEDTIRFLEDVVGGPAHLLGHGDGGTVALLTAIRRPDLVRRAVLVGAVFHHEGLVPELRAALAEHGVGQVPAPLALAHEEVSPHGAGHAQDLWERLMTMMSNEPALRREDLAGADVPVLVMSGDRDVVSLEHSVALYRGLPTASLAILPEATRSLIAEHPGLCGRIAGDFLRGATAPG</sequence>